<dbReference type="GO" id="GO:0016706">
    <property type="term" value="F:2-oxoglutarate-dependent dioxygenase activity"/>
    <property type="evidence" value="ECO:0000318"/>
    <property type="project" value="GO_Central"/>
</dbReference>
<keyword evidence="2" id="KW-0732">Signal</keyword>
<dbReference type="OMA" id="ACGLMAK"/>
<dbReference type="EMBL" id="EAAA01001307">
    <property type="status" value="NOT_ANNOTATED_CDS"/>
    <property type="molecule type" value="Genomic_DNA"/>
</dbReference>
<protein>
    <recommendedName>
        <fullName evidence="3">JmjC domain-containing protein</fullName>
    </recommendedName>
</protein>
<dbReference type="PANTHER" id="PTHR12461:SF27">
    <property type="entry name" value="JMJC DOMAIN-CONTAINING PROTEIN"/>
    <property type="match status" value="1"/>
</dbReference>
<dbReference type="InParanoid" id="F6Z3G2"/>
<dbReference type="FunFam" id="2.60.120.650:FF:000025">
    <property type="entry name" value="Lysine-specific demethylase 8"/>
    <property type="match status" value="1"/>
</dbReference>
<evidence type="ECO:0000313" key="5">
    <source>
        <dbReference type="Proteomes" id="UP000008144"/>
    </source>
</evidence>
<proteinExistence type="predicted"/>
<evidence type="ECO:0000259" key="3">
    <source>
        <dbReference type="PROSITE" id="PS51184"/>
    </source>
</evidence>
<evidence type="ECO:0000256" key="1">
    <source>
        <dbReference type="ARBA" id="ARBA00022837"/>
    </source>
</evidence>
<reference evidence="5" key="1">
    <citation type="journal article" date="2002" name="Science">
        <title>The draft genome of Ciona intestinalis: insights into chordate and vertebrate origins.</title>
        <authorList>
            <person name="Dehal P."/>
            <person name="Satou Y."/>
            <person name="Campbell R.K."/>
            <person name="Chapman J."/>
            <person name="Degnan B."/>
            <person name="De Tomaso A."/>
            <person name="Davidson B."/>
            <person name="Di Gregorio A."/>
            <person name="Gelpke M."/>
            <person name="Goodstein D.M."/>
            <person name="Harafuji N."/>
            <person name="Hastings K.E."/>
            <person name="Ho I."/>
            <person name="Hotta K."/>
            <person name="Huang W."/>
            <person name="Kawashima T."/>
            <person name="Lemaire P."/>
            <person name="Martinez D."/>
            <person name="Meinertzhagen I.A."/>
            <person name="Necula S."/>
            <person name="Nonaka M."/>
            <person name="Putnam N."/>
            <person name="Rash S."/>
            <person name="Saiga H."/>
            <person name="Satake M."/>
            <person name="Terry A."/>
            <person name="Yamada L."/>
            <person name="Wang H.G."/>
            <person name="Awazu S."/>
            <person name="Azumi K."/>
            <person name="Boore J."/>
            <person name="Branno M."/>
            <person name="Chin-Bow S."/>
            <person name="DeSantis R."/>
            <person name="Doyle S."/>
            <person name="Francino P."/>
            <person name="Keys D.N."/>
            <person name="Haga S."/>
            <person name="Hayashi H."/>
            <person name="Hino K."/>
            <person name="Imai K.S."/>
            <person name="Inaba K."/>
            <person name="Kano S."/>
            <person name="Kobayashi K."/>
            <person name="Kobayashi M."/>
            <person name="Lee B.I."/>
            <person name="Makabe K.W."/>
            <person name="Manohar C."/>
            <person name="Matassi G."/>
            <person name="Medina M."/>
            <person name="Mochizuki Y."/>
            <person name="Mount S."/>
            <person name="Morishita T."/>
            <person name="Miura S."/>
            <person name="Nakayama A."/>
            <person name="Nishizaka S."/>
            <person name="Nomoto H."/>
            <person name="Ohta F."/>
            <person name="Oishi K."/>
            <person name="Rigoutsos I."/>
            <person name="Sano M."/>
            <person name="Sasaki A."/>
            <person name="Sasakura Y."/>
            <person name="Shoguchi E."/>
            <person name="Shin-i T."/>
            <person name="Spagnuolo A."/>
            <person name="Stainier D."/>
            <person name="Suzuki M.M."/>
            <person name="Tassy O."/>
            <person name="Takatori N."/>
            <person name="Tokuoka M."/>
            <person name="Yagi K."/>
            <person name="Yoshizaki F."/>
            <person name="Wada S."/>
            <person name="Zhang C."/>
            <person name="Hyatt P.D."/>
            <person name="Larimer F."/>
            <person name="Detter C."/>
            <person name="Doggett N."/>
            <person name="Glavina T."/>
            <person name="Hawkins T."/>
            <person name="Richardson P."/>
            <person name="Lucas S."/>
            <person name="Kohara Y."/>
            <person name="Levine M."/>
            <person name="Satoh N."/>
            <person name="Rokhsar D.S."/>
        </authorList>
    </citation>
    <scope>NUCLEOTIDE SEQUENCE [LARGE SCALE GENOMIC DNA]</scope>
</reference>
<reference evidence="4" key="2">
    <citation type="journal article" date="2008" name="Genome Biol.">
        <title>Improved genome assembly and evidence-based global gene model set for the chordate Ciona intestinalis: new insight into intron and operon populations.</title>
        <authorList>
            <person name="Satou Y."/>
            <person name="Mineta K."/>
            <person name="Ogasawara M."/>
            <person name="Sasakura Y."/>
            <person name="Shoguchi E."/>
            <person name="Ueno K."/>
            <person name="Yamada L."/>
            <person name="Matsumoto J."/>
            <person name="Wasserscheid J."/>
            <person name="Dewar K."/>
            <person name="Wiley G.B."/>
            <person name="Macmil S.L."/>
            <person name="Roe B.A."/>
            <person name="Zeller R.W."/>
            <person name="Hastings K.E."/>
            <person name="Lemaire P."/>
            <person name="Lindquist E."/>
            <person name="Endo T."/>
            <person name="Hotta K."/>
            <person name="Inaba K."/>
        </authorList>
    </citation>
    <scope>NUCLEOTIDE SEQUENCE [LARGE SCALE GENOMIC DNA]</scope>
    <source>
        <strain evidence="4">wild type</strain>
    </source>
</reference>
<dbReference type="InterPro" id="IPR003347">
    <property type="entry name" value="JmjC_dom"/>
</dbReference>
<feature type="signal peptide" evidence="2">
    <location>
        <begin position="1"/>
        <end position="18"/>
    </location>
</feature>
<dbReference type="PANTHER" id="PTHR12461">
    <property type="entry name" value="HYPOXIA-INDUCIBLE FACTOR 1 ALPHA INHIBITOR-RELATED"/>
    <property type="match status" value="1"/>
</dbReference>
<dbReference type="HOGENOM" id="CLU_016785_9_2_1"/>
<reference evidence="4" key="4">
    <citation type="submission" date="2025-09" db="UniProtKB">
        <authorList>
            <consortium name="Ensembl"/>
        </authorList>
    </citation>
    <scope>IDENTIFICATION</scope>
</reference>
<keyword evidence="5" id="KW-1185">Reference proteome</keyword>
<dbReference type="Proteomes" id="UP000008144">
    <property type="component" value="Chromosome 14"/>
</dbReference>
<accession>F6Z3G2</accession>
<dbReference type="InterPro" id="IPR018247">
    <property type="entry name" value="EF_Hand_1_Ca_BS"/>
</dbReference>
<organism evidence="4 5">
    <name type="scientific">Ciona intestinalis</name>
    <name type="common">Transparent sea squirt</name>
    <name type="synonym">Ascidia intestinalis</name>
    <dbReference type="NCBI Taxonomy" id="7719"/>
    <lineage>
        <taxon>Eukaryota</taxon>
        <taxon>Metazoa</taxon>
        <taxon>Chordata</taxon>
        <taxon>Tunicata</taxon>
        <taxon>Ascidiacea</taxon>
        <taxon>Phlebobranchia</taxon>
        <taxon>Cionidae</taxon>
        <taxon>Ciona</taxon>
    </lineage>
</organism>
<dbReference type="AlphaFoldDB" id="F6Z3G2"/>
<dbReference type="SUPFAM" id="SSF47473">
    <property type="entry name" value="EF-hand"/>
    <property type="match status" value="1"/>
</dbReference>
<dbReference type="Ensembl" id="ENSCINT00000015014.3">
    <property type="protein sequence ID" value="ENSCINP00000015014.3"/>
    <property type="gene ID" value="ENSCING00000007314.3"/>
</dbReference>
<dbReference type="PROSITE" id="PS51184">
    <property type="entry name" value="JMJC"/>
    <property type="match status" value="1"/>
</dbReference>
<dbReference type="Pfam" id="PF13621">
    <property type="entry name" value="Cupin_8"/>
    <property type="match status" value="1"/>
</dbReference>
<name>F6Z3G2_CIOIN</name>
<dbReference type="SUPFAM" id="SSF51197">
    <property type="entry name" value="Clavaminate synthase-like"/>
    <property type="match status" value="1"/>
</dbReference>
<dbReference type="GeneTree" id="ENSGT00940000165393"/>
<keyword evidence="1" id="KW-0106">Calcium</keyword>
<dbReference type="InterPro" id="IPR011992">
    <property type="entry name" value="EF-hand-dom_pair"/>
</dbReference>
<dbReference type="InterPro" id="IPR041667">
    <property type="entry name" value="Cupin_8"/>
</dbReference>
<feature type="domain" description="JmjC" evidence="3">
    <location>
        <begin position="126"/>
        <end position="292"/>
    </location>
</feature>
<dbReference type="Gene3D" id="2.60.120.650">
    <property type="entry name" value="Cupin"/>
    <property type="match status" value="1"/>
</dbReference>
<evidence type="ECO:0000313" key="4">
    <source>
        <dbReference type="Ensembl" id="ENSCINP00000015014.3"/>
    </source>
</evidence>
<reference evidence="4" key="3">
    <citation type="submission" date="2025-08" db="UniProtKB">
        <authorList>
            <consortium name="Ensembl"/>
        </authorList>
    </citation>
    <scope>IDENTIFICATION</scope>
</reference>
<feature type="chain" id="PRO_5003351888" description="JmjC domain-containing protein" evidence="2">
    <location>
        <begin position="19"/>
        <end position="481"/>
    </location>
</feature>
<sequence length="481" mass="54723">MNILRLFLLGVLLSCVLAVTADTPVGHLQVLGSHRPPSIDIDEFTLDNAPKPEAFYRDYVRNGKAAIFRGAVLGSKGFNLWTDEYIRENYGELEARIEGKKEKGGGIPVGETYIGRDTLRHFVDTYHNSSSYMVSELPQQMFKEVGIIPSVGACGLMAKRFVEIDIWWNGGGGKSIIHKDAFNQINCLFRGTKQWKLFEYKYEKWIYKHVEREDAIGGFSDVNVDAVDLIKHKDFAKIPWSNITIYAGDCLYLPKSYYHQVYSEGTNNLAVSILFSRMDGLDEIDVSDCNDKTDYKAIKHLDEFDVMWKWNGSGYMSMGRGDLVYGHQQDLIENINDFGEDLTVDMLSESQGLIAGQAPKEKFPDLEARNISRAFELLDLNGNGRLSVEEVEGATWDALRYYGLQIEEYEPSNSYIFEYSLIPYEKVRWLVTECFKRYEKLTRAKWVKLYVKNLKGTEHYANIVFDGLAGSADVVVASDVT</sequence>
<evidence type="ECO:0000256" key="2">
    <source>
        <dbReference type="SAM" id="SignalP"/>
    </source>
</evidence>
<dbReference type="PROSITE" id="PS00018">
    <property type="entry name" value="EF_HAND_1"/>
    <property type="match status" value="1"/>
</dbReference>